<keyword evidence="2" id="KW-0547">Nucleotide-binding</keyword>
<keyword evidence="7" id="KW-1185">Reference proteome</keyword>
<sequence>MTFLSSSSSIVSDTRAKLCNTRKLYLLHFRQIDIKKRYCHSACSRRHERQPGPSSIVCAQTNARQEAPNESPTEQSIKLGQLLEIQETDKSSGYWDVIYESPAKVNLFLRILGKRKDGYHEIATLMQAISLRDTLYFKLLDESADGDIFETDSDQIPVGSSNLVIAAFQKFRKESGIKRYFHVRVEKKIPVKAGLGGGSSNAATALWAANKLTGKKFSTEYLKKWGADLGSDVPFFFSGGTALCTGRGERVSELPCLFPSFLYIIQPDGSLSTADVYENLDISKCSKREPQEILTAIQEGIMWAEPMNDLEESSFALYPLLSELKTLLRACGFPVVLMCGSGSALFCLGAPHSSIYPTFEQELVKHFPVKVFTARFLNRNTEQDVWYLDPEEIKTNTVVDQWFP</sequence>
<evidence type="ECO:0000313" key="7">
    <source>
        <dbReference type="Proteomes" id="UP001300502"/>
    </source>
</evidence>
<dbReference type="InterPro" id="IPR004424">
    <property type="entry name" value="IspE"/>
</dbReference>
<protein>
    <recommendedName>
        <fullName evidence="5">GHMP kinase N-terminal domain-containing protein</fullName>
    </recommendedName>
</protein>
<dbReference type="PANTHER" id="PTHR43527:SF2">
    <property type="entry name" value="4-DIPHOSPHOCYTIDYL-2-C-METHYL-D-ERYTHRITOL KINASE, CHLOROPLASTIC"/>
    <property type="match status" value="1"/>
</dbReference>
<dbReference type="AlphaFoldDB" id="A0AAV9IE30"/>
<keyword evidence="4" id="KW-0067">ATP-binding</keyword>
<evidence type="ECO:0000313" key="6">
    <source>
        <dbReference type="EMBL" id="KAK4525669.1"/>
    </source>
</evidence>
<keyword evidence="1" id="KW-0808">Transferase</keyword>
<dbReference type="PANTHER" id="PTHR43527">
    <property type="entry name" value="4-DIPHOSPHOCYTIDYL-2-C-METHYL-D-ERYTHRITOL KINASE, CHLOROPLASTIC"/>
    <property type="match status" value="1"/>
</dbReference>
<keyword evidence="3" id="KW-0418">Kinase</keyword>
<evidence type="ECO:0000256" key="4">
    <source>
        <dbReference type="ARBA" id="ARBA00022840"/>
    </source>
</evidence>
<accession>A0AAV9IE30</accession>
<evidence type="ECO:0000256" key="1">
    <source>
        <dbReference type="ARBA" id="ARBA00022679"/>
    </source>
</evidence>
<dbReference type="InterPro" id="IPR014721">
    <property type="entry name" value="Ribsml_uS5_D2-typ_fold_subgr"/>
</dbReference>
<proteinExistence type="inferred from homology"/>
<dbReference type="InterPro" id="IPR006204">
    <property type="entry name" value="GHMP_kinase_N_dom"/>
</dbReference>
<dbReference type="Proteomes" id="UP001300502">
    <property type="component" value="Unassembled WGS sequence"/>
</dbReference>
<dbReference type="SUPFAM" id="SSF54211">
    <property type="entry name" value="Ribosomal protein S5 domain 2-like"/>
    <property type="match status" value="1"/>
</dbReference>
<organism evidence="6 7">
    <name type="scientific">Galdieria yellowstonensis</name>
    <dbReference type="NCBI Taxonomy" id="3028027"/>
    <lineage>
        <taxon>Eukaryota</taxon>
        <taxon>Rhodophyta</taxon>
        <taxon>Bangiophyceae</taxon>
        <taxon>Galdieriales</taxon>
        <taxon>Galdieriaceae</taxon>
        <taxon>Galdieria</taxon>
    </lineage>
</organism>
<dbReference type="Gene3D" id="3.30.70.890">
    <property type="entry name" value="GHMP kinase, C-terminal domain"/>
    <property type="match status" value="1"/>
</dbReference>
<name>A0AAV9IE30_9RHOD</name>
<dbReference type="InterPro" id="IPR036554">
    <property type="entry name" value="GHMP_kinase_C_sf"/>
</dbReference>
<reference evidence="6 7" key="1">
    <citation type="submission" date="2022-07" db="EMBL/GenBank/DDBJ databases">
        <title>Genome-wide signatures of adaptation to extreme environments.</title>
        <authorList>
            <person name="Cho C.H."/>
            <person name="Yoon H.S."/>
        </authorList>
    </citation>
    <scope>NUCLEOTIDE SEQUENCE [LARGE SCALE GENOMIC DNA]</scope>
    <source>
        <strain evidence="6 7">108.79 E11</strain>
    </source>
</reference>
<dbReference type="GO" id="GO:0050515">
    <property type="term" value="F:4-(cytidine 5'-diphospho)-2-C-methyl-D-erythritol kinase activity"/>
    <property type="evidence" value="ECO:0007669"/>
    <property type="project" value="InterPro"/>
</dbReference>
<evidence type="ECO:0000256" key="3">
    <source>
        <dbReference type="ARBA" id="ARBA00022777"/>
    </source>
</evidence>
<comment type="caution">
    <text evidence="6">The sequence shown here is derived from an EMBL/GenBank/DDBJ whole genome shotgun (WGS) entry which is preliminary data.</text>
</comment>
<dbReference type="Gene3D" id="3.30.230.10">
    <property type="match status" value="1"/>
</dbReference>
<dbReference type="Pfam" id="PF00288">
    <property type="entry name" value="GHMP_kinases_N"/>
    <property type="match status" value="1"/>
</dbReference>
<dbReference type="GO" id="GO:0016114">
    <property type="term" value="P:terpenoid biosynthetic process"/>
    <property type="evidence" value="ECO:0007669"/>
    <property type="project" value="InterPro"/>
</dbReference>
<feature type="domain" description="GHMP kinase N-terminal" evidence="5">
    <location>
        <begin position="162"/>
        <end position="240"/>
    </location>
</feature>
<dbReference type="EMBL" id="JANCYU010000032">
    <property type="protein sequence ID" value="KAK4525669.1"/>
    <property type="molecule type" value="Genomic_DNA"/>
</dbReference>
<evidence type="ECO:0000259" key="5">
    <source>
        <dbReference type="Pfam" id="PF00288"/>
    </source>
</evidence>
<dbReference type="GO" id="GO:0005524">
    <property type="term" value="F:ATP binding"/>
    <property type="evidence" value="ECO:0007669"/>
    <property type="project" value="UniProtKB-KW"/>
</dbReference>
<dbReference type="SUPFAM" id="SSF55060">
    <property type="entry name" value="GHMP Kinase, C-terminal domain"/>
    <property type="match status" value="1"/>
</dbReference>
<dbReference type="NCBIfam" id="TIGR00154">
    <property type="entry name" value="ispE"/>
    <property type="match status" value="1"/>
</dbReference>
<gene>
    <name evidence="6" type="ORF">GAYE_SCF15G3578</name>
</gene>
<dbReference type="InterPro" id="IPR020568">
    <property type="entry name" value="Ribosomal_Su5_D2-typ_SF"/>
</dbReference>
<evidence type="ECO:0000256" key="2">
    <source>
        <dbReference type="ARBA" id="ARBA00022741"/>
    </source>
</evidence>
<dbReference type="HAMAP" id="MF_00061">
    <property type="entry name" value="IspE"/>
    <property type="match status" value="1"/>
</dbReference>